<dbReference type="Pfam" id="PF00750">
    <property type="entry name" value="tRNA-synt_1d"/>
    <property type="match status" value="1"/>
</dbReference>
<comment type="caution">
    <text evidence="12">The sequence shown here is derived from an EMBL/GenBank/DDBJ whole genome shotgun (WGS) entry which is preliminary data.</text>
</comment>
<accession>A0A844FP90</accession>
<dbReference type="PANTHER" id="PTHR11956:SF5">
    <property type="entry name" value="ARGININE--TRNA LIGASE, CYTOPLASMIC"/>
    <property type="match status" value="1"/>
</dbReference>
<sequence>MNGKQIVAEALQPVLPDWEMSDIEVKIERPKDEKLGDYAFPTFTLAKTLRKAPNLIASEMAEKIDPSKFEKVQAVGPYVNFFLNKSQVGAEILKEVLSDPENYGVRNIGQDRNVTLDYSSPNIAKPMGMGHLRSTMIGESVARILAKEGFKPIRIDYLGDWGTQFGKMMAAYKMWGDDAEIEKDPINTLLSYYVRINKEAADHPEYDDAGREWFAKLERGDEDAKRLWTWFREVSLERFKRVYKMLDVDFDSYAGEAFSATMMDEPVRILREKNLLVKSQGAEIVDLEKYNLPPLMVIKSNGTSTYITRDLATAMYRKKTYDFYKSIYVVGQEQEVYFQQLRACLKEMGFDWADDIVHVSFGLMSINGQKMSTRKGNVVDLEDVLNQSVDLARKQIAEKNAGLANADEVAKQVGIGAVVFHDLKNYRRNPIDFNLEEVVKFEGETGPYVQYARARGESLLRKSGIKGFDDVDLTKIGEAEWDLVSFMGRYADVLQKALEAYDPSVVAKFALELAKRFNKYYAHTRILVDDVDEDVKKARLAVVKAVSEVIKSALDLLDVKAPDEM</sequence>
<organism evidence="12 13">
    <name type="scientific">Lactobacillus equicursoris</name>
    <dbReference type="NCBI Taxonomy" id="420645"/>
    <lineage>
        <taxon>Bacteria</taxon>
        <taxon>Bacillati</taxon>
        <taxon>Bacillota</taxon>
        <taxon>Bacilli</taxon>
        <taxon>Lactobacillales</taxon>
        <taxon>Lactobacillaceae</taxon>
        <taxon>Lactobacillus</taxon>
    </lineage>
</organism>
<dbReference type="RefSeq" id="WP_009557666.1">
    <property type="nucleotide sequence ID" value="NZ_JAQYAR010000018.1"/>
</dbReference>
<dbReference type="GO" id="GO:0005524">
    <property type="term" value="F:ATP binding"/>
    <property type="evidence" value="ECO:0007669"/>
    <property type="project" value="UniProtKB-UniRule"/>
</dbReference>
<evidence type="ECO:0000259" key="10">
    <source>
        <dbReference type="SMART" id="SM00836"/>
    </source>
</evidence>
<evidence type="ECO:0000256" key="6">
    <source>
        <dbReference type="ARBA" id="ARBA00023146"/>
    </source>
</evidence>
<keyword evidence="5 8" id="KW-0648">Protein biosynthesis</keyword>
<comment type="subcellular location">
    <subcellularLocation>
        <location evidence="8">Cytoplasm</location>
    </subcellularLocation>
</comment>
<keyword evidence="6 8" id="KW-0030">Aminoacyl-tRNA synthetase</keyword>
<feature type="domain" description="Arginyl tRNA synthetase N-terminal" evidence="11">
    <location>
        <begin position="1"/>
        <end position="83"/>
    </location>
</feature>
<evidence type="ECO:0000256" key="3">
    <source>
        <dbReference type="ARBA" id="ARBA00022741"/>
    </source>
</evidence>
<evidence type="ECO:0000256" key="7">
    <source>
        <dbReference type="ARBA" id="ARBA00049339"/>
    </source>
</evidence>
<evidence type="ECO:0000256" key="4">
    <source>
        <dbReference type="ARBA" id="ARBA00022840"/>
    </source>
</evidence>
<dbReference type="EMBL" id="VUMW01000019">
    <property type="protein sequence ID" value="MST80198.1"/>
    <property type="molecule type" value="Genomic_DNA"/>
</dbReference>
<proteinExistence type="inferred from homology"/>
<dbReference type="Proteomes" id="UP000452141">
    <property type="component" value="Unassembled WGS sequence"/>
</dbReference>
<comment type="catalytic activity">
    <reaction evidence="7 8">
        <text>tRNA(Arg) + L-arginine + ATP = L-arginyl-tRNA(Arg) + AMP + diphosphate</text>
        <dbReference type="Rhea" id="RHEA:20301"/>
        <dbReference type="Rhea" id="RHEA-COMP:9658"/>
        <dbReference type="Rhea" id="RHEA-COMP:9673"/>
        <dbReference type="ChEBI" id="CHEBI:30616"/>
        <dbReference type="ChEBI" id="CHEBI:32682"/>
        <dbReference type="ChEBI" id="CHEBI:33019"/>
        <dbReference type="ChEBI" id="CHEBI:78442"/>
        <dbReference type="ChEBI" id="CHEBI:78513"/>
        <dbReference type="ChEBI" id="CHEBI:456215"/>
        <dbReference type="EC" id="6.1.1.19"/>
    </reaction>
</comment>
<feature type="domain" description="DALR anticodon binding" evidence="10">
    <location>
        <begin position="449"/>
        <end position="565"/>
    </location>
</feature>
<dbReference type="SMART" id="SM01016">
    <property type="entry name" value="Arg_tRNA_synt_N"/>
    <property type="match status" value="1"/>
</dbReference>
<dbReference type="InterPro" id="IPR014729">
    <property type="entry name" value="Rossmann-like_a/b/a_fold"/>
</dbReference>
<gene>
    <name evidence="8" type="primary">argS</name>
    <name evidence="12" type="ORF">FYJ61_06995</name>
</gene>
<reference evidence="12 13" key="1">
    <citation type="submission" date="2019-08" db="EMBL/GenBank/DDBJ databases">
        <title>In-depth cultivation of the pig gut microbiome towards novel bacterial diversity and tailored functional studies.</title>
        <authorList>
            <person name="Wylensek D."/>
            <person name="Hitch T.C.A."/>
            <person name="Clavel T."/>
        </authorList>
    </citation>
    <scope>NUCLEOTIDE SEQUENCE [LARGE SCALE GENOMIC DNA]</scope>
    <source>
        <strain evidence="12 13">WCA-470BD-2E</strain>
    </source>
</reference>
<dbReference type="SUPFAM" id="SSF52374">
    <property type="entry name" value="Nucleotidylyl transferase"/>
    <property type="match status" value="1"/>
</dbReference>
<dbReference type="InterPro" id="IPR005148">
    <property type="entry name" value="Arg-tRNA-synth_N"/>
</dbReference>
<dbReference type="InterPro" id="IPR001278">
    <property type="entry name" value="Arg-tRNA-ligase"/>
</dbReference>
<keyword evidence="3 8" id="KW-0547">Nucleotide-binding</keyword>
<dbReference type="AlphaFoldDB" id="A0A844FP90"/>
<dbReference type="Gene3D" id="1.10.730.10">
    <property type="entry name" value="Isoleucyl-tRNA Synthetase, Domain 1"/>
    <property type="match status" value="1"/>
</dbReference>
<evidence type="ECO:0000256" key="9">
    <source>
        <dbReference type="RuleBase" id="RU363038"/>
    </source>
</evidence>
<evidence type="ECO:0000256" key="2">
    <source>
        <dbReference type="ARBA" id="ARBA00022598"/>
    </source>
</evidence>
<evidence type="ECO:0000256" key="8">
    <source>
        <dbReference type="HAMAP-Rule" id="MF_00123"/>
    </source>
</evidence>
<dbReference type="GO" id="GO:0006420">
    <property type="term" value="P:arginyl-tRNA aminoacylation"/>
    <property type="evidence" value="ECO:0007669"/>
    <property type="project" value="UniProtKB-UniRule"/>
</dbReference>
<name>A0A844FP90_9LACO</name>
<dbReference type="Gene3D" id="3.30.1360.70">
    <property type="entry name" value="Arginyl tRNA synthetase N-terminal domain"/>
    <property type="match status" value="1"/>
</dbReference>
<protein>
    <recommendedName>
        <fullName evidence="8">Arginine--tRNA ligase</fullName>
        <ecNumber evidence="8">6.1.1.19</ecNumber>
    </recommendedName>
    <alternativeName>
        <fullName evidence="8">Arginyl-tRNA synthetase</fullName>
        <shortName evidence="8">ArgRS</shortName>
    </alternativeName>
</protein>
<dbReference type="NCBIfam" id="TIGR00456">
    <property type="entry name" value="argS"/>
    <property type="match status" value="1"/>
</dbReference>
<dbReference type="EC" id="6.1.1.19" evidence="8"/>
<feature type="short sequence motif" description="'HIGH' region" evidence="8">
    <location>
        <begin position="121"/>
        <end position="131"/>
    </location>
</feature>
<dbReference type="InterPro" id="IPR009080">
    <property type="entry name" value="tRNAsynth_Ia_anticodon-bd"/>
</dbReference>
<evidence type="ECO:0000259" key="11">
    <source>
        <dbReference type="SMART" id="SM01016"/>
    </source>
</evidence>
<dbReference type="GO" id="GO:0004814">
    <property type="term" value="F:arginine-tRNA ligase activity"/>
    <property type="evidence" value="ECO:0007669"/>
    <property type="project" value="UniProtKB-UniRule"/>
</dbReference>
<dbReference type="SUPFAM" id="SSF55190">
    <property type="entry name" value="Arginyl-tRNA synthetase (ArgRS), N-terminal 'additional' domain"/>
    <property type="match status" value="1"/>
</dbReference>
<dbReference type="FunFam" id="3.40.50.620:FF:000116">
    <property type="entry name" value="Arginine--tRNA ligase"/>
    <property type="match status" value="1"/>
</dbReference>
<dbReference type="InterPro" id="IPR008909">
    <property type="entry name" value="DALR_anticod-bd"/>
</dbReference>
<dbReference type="GO" id="GO:0005737">
    <property type="term" value="C:cytoplasm"/>
    <property type="evidence" value="ECO:0007669"/>
    <property type="project" value="UniProtKB-SubCell"/>
</dbReference>
<dbReference type="CDD" id="cd00671">
    <property type="entry name" value="ArgRS_core"/>
    <property type="match status" value="1"/>
</dbReference>
<dbReference type="InterPro" id="IPR036695">
    <property type="entry name" value="Arg-tRNA-synth_N_sf"/>
</dbReference>
<dbReference type="PANTHER" id="PTHR11956">
    <property type="entry name" value="ARGINYL-TRNA SYNTHETASE"/>
    <property type="match status" value="1"/>
</dbReference>
<comment type="subunit">
    <text evidence="8">Monomer.</text>
</comment>
<dbReference type="Pfam" id="PF05746">
    <property type="entry name" value="DALR_1"/>
    <property type="match status" value="1"/>
</dbReference>
<evidence type="ECO:0000256" key="1">
    <source>
        <dbReference type="ARBA" id="ARBA00005594"/>
    </source>
</evidence>
<dbReference type="Pfam" id="PF03485">
    <property type="entry name" value="Arg_tRNA_synt_N"/>
    <property type="match status" value="1"/>
</dbReference>
<keyword evidence="8" id="KW-0963">Cytoplasm</keyword>
<dbReference type="SUPFAM" id="SSF47323">
    <property type="entry name" value="Anticodon-binding domain of a subclass of class I aminoacyl-tRNA synthetases"/>
    <property type="match status" value="1"/>
</dbReference>
<dbReference type="SMART" id="SM00836">
    <property type="entry name" value="DALR_1"/>
    <property type="match status" value="1"/>
</dbReference>
<keyword evidence="4 8" id="KW-0067">ATP-binding</keyword>
<dbReference type="InterPro" id="IPR035684">
    <property type="entry name" value="ArgRS_core"/>
</dbReference>
<comment type="similarity">
    <text evidence="1 8 9">Belongs to the class-I aminoacyl-tRNA synthetase family.</text>
</comment>
<dbReference type="HAMAP" id="MF_00123">
    <property type="entry name" value="Arg_tRNA_synth"/>
    <property type="match status" value="1"/>
</dbReference>
<evidence type="ECO:0000313" key="12">
    <source>
        <dbReference type="EMBL" id="MST80198.1"/>
    </source>
</evidence>
<evidence type="ECO:0000313" key="13">
    <source>
        <dbReference type="Proteomes" id="UP000452141"/>
    </source>
</evidence>
<dbReference type="CDD" id="cd07956">
    <property type="entry name" value="Anticodon_Ia_Arg"/>
    <property type="match status" value="1"/>
</dbReference>
<dbReference type="Gene3D" id="3.40.50.620">
    <property type="entry name" value="HUPs"/>
    <property type="match status" value="1"/>
</dbReference>
<keyword evidence="2 8" id="KW-0436">Ligase</keyword>
<evidence type="ECO:0000256" key="5">
    <source>
        <dbReference type="ARBA" id="ARBA00022917"/>
    </source>
</evidence>
<dbReference type="PRINTS" id="PR01038">
    <property type="entry name" value="TRNASYNTHARG"/>
</dbReference>